<organism evidence="10 11">
    <name type="scientific">Kineobactrum salinum</name>
    <dbReference type="NCBI Taxonomy" id="2708301"/>
    <lineage>
        <taxon>Bacteria</taxon>
        <taxon>Pseudomonadati</taxon>
        <taxon>Pseudomonadota</taxon>
        <taxon>Gammaproteobacteria</taxon>
        <taxon>Cellvibrionales</taxon>
        <taxon>Halieaceae</taxon>
        <taxon>Kineobactrum</taxon>
    </lineage>
</organism>
<keyword evidence="11" id="KW-1185">Reference proteome</keyword>
<keyword evidence="4" id="KW-0067">ATP-binding</keyword>
<dbReference type="InterPro" id="IPR011009">
    <property type="entry name" value="Kinase-like_dom_sf"/>
</dbReference>
<dbReference type="GO" id="GO:0000160">
    <property type="term" value="P:phosphorelay signal transduction system"/>
    <property type="evidence" value="ECO:0007669"/>
    <property type="project" value="InterPro"/>
</dbReference>
<name>A0A6C0TW89_9GAMM</name>
<evidence type="ECO:0000259" key="8">
    <source>
        <dbReference type="PROSITE" id="PS50011"/>
    </source>
</evidence>
<evidence type="ECO:0000259" key="9">
    <source>
        <dbReference type="PROSITE" id="PS51755"/>
    </source>
</evidence>
<dbReference type="GO" id="GO:0006355">
    <property type="term" value="P:regulation of DNA-templated transcription"/>
    <property type="evidence" value="ECO:0007669"/>
    <property type="project" value="InterPro"/>
</dbReference>
<dbReference type="EMBL" id="CP048711">
    <property type="protein sequence ID" value="QIB64092.1"/>
    <property type="molecule type" value="Genomic_DNA"/>
</dbReference>
<dbReference type="InterPro" id="IPR016032">
    <property type="entry name" value="Sig_transdc_resp-reg_C-effctor"/>
</dbReference>
<feature type="DNA-binding region" description="OmpR/PhoB-type" evidence="6">
    <location>
        <begin position="16"/>
        <end position="111"/>
    </location>
</feature>
<dbReference type="SMART" id="SM00862">
    <property type="entry name" value="Trans_reg_C"/>
    <property type="match status" value="1"/>
</dbReference>
<dbReference type="Proteomes" id="UP000477680">
    <property type="component" value="Chromosome"/>
</dbReference>
<dbReference type="CDD" id="cd14014">
    <property type="entry name" value="STKc_PknB_like"/>
    <property type="match status" value="1"/>
</dbReference>
<dbReference type="SUPFAM" id="SSF56112">
    <property type="entry name" value="Protein kinase-like (PK-like)"/>
    <property type="match status" value="1"/>
</dbReference>
<keyword evidence="7" id="KW-0175">Coiled coil</keyword>
<dbReference type="KEGG" id="kim:G3T16_00315"/>
<feature type="coiled-coil region" evidence="7">
    <location>
        <begin position="390"/>
        <end position="417"/>
    </location>
</feature>
<proteinExistence type="predicted"/>
<dbReference type="SUPFAM" id="SSF46894">
    <property type="entry name" value="C-terminal effector domain of the bipartite response regulators"/>
    <property type="match status" value="1"/>
</dbReference>
<evidence type="ECO:0000256" key="5">
    <source>
        <dbReference type="ARBA" id="ARBA00023125"/>
    </source>
</evidence>
<keyword evidence="1" id="KW-0808">Transferase</keyword>
<sequence length="484" mass="53361">MDHMTALTPPGSDKQLFLWRFADVEFDESGLQLSVAGETVVIEHKPLQLLAFLLRHSGEVVSKQDLLESVWAGRVTVEHVLATAVGKLRRALGAAADRIVTVPRIGYRLLGPVERIAIGREWRSGLSLRVGSTVPGRDHFQLQRQLGSGHSSEVWLARHRKTTEQRVYKFARDASQLDAIKREATVARLLVSSLGEQPGYVRTLDWNFDTPPFFLETVYSGQPLELWAIEVGLASWRVTERLDLFLQVCDAVAAAHSVGVLHKDLKPSNVLVAQDSSGQLVLSIADFGCARLLNPQALAALSITALGFTRQGQEGNSGTPLYLAPEVIAGREPTIQSDVYALGILLYQILCGDCRRIMAGDWEHDINDPLLREDIALATAGDPARRLASAAQLRDRLRQLDARRREQQRQRANAERLALATRTLERARARRPWAIATGLALALGLTASLWFADRGIPGAGHDLTVREAMQRGSEALEQRFVGTP</sequence>
<dbReference type="GO" id="GO:0003677">
    <property type="term" value="F:DNA binding"/>
    <property type="evidence" value="ECO:0007669"/>
    <property type="project" value="UniProtKB-UniRule"/>
</dbReference>
<evidence type="ECO:0000313" key="11">
    <source>
        <dbReference type="Proteomes" id="UP000477680"/>
    </source>
</evidence>
<dbReference type="RefSeq" id="WP_163493343.1">
    <property type="nucleotide sequence ID" value="NZ_CP048711.1"/>
</dbReference>
<dbReference type="AlphaFoldDB" id="A0A6C0TW89"/>
<keyword evidence="3 10" id="KW-0418">Kinase</keyword>
<evidence type="ECO:0000256" key="3">
    <source>
        <dbReference type="ARBA" id="ARBA00022777"/>
    </source>
</evidence>
<dbReference type="InterPro" id="IPR001867">
    <property type="entry name" value="OmpR/PhoB-type_DNA-bd"/>
</dbReference>
<dbReference type="InterPro" id="IPR000719">
    <property type="entry name" value="Prot_kinase_dom"/>
</dbReference>
<dbReference type="CDD" id="cd00383">
    <property type="entry name" value="trans_reg_C"/>
    <property type="match status" value="1"/>
</dbReference>
<reference evidence="10 11" key="1">
    <citation type="submission" date="2020-02" db="EMBL/GenBank/DDBJ databases">
        <title>Genome sequencing for Kineobactrum sp. M2.</title>
        <authorList>
            <person name="Park S.-J."/>
        </authorList>
    </citation>
    <scope>NUCLEOTIDE SEQUENCE [LARGE SCALE GENOMIC DNA]</scope>
    <source>
        <strain evidence="10 11">M2</strain>
    </source>
</reference>
<dbReference type="Pfam" id="PF00486">
    <property type="entry name" value="Trans_reg_C"/>
    <property type="match status" value="1"/>
</dbReference>
<dbReference type="GO" id="GO:0005524">
    <property type="term" value="F:ATP binding"/>
    <property type="evidence" value="ECO:0007669"/>
    <property type="project" value="UniProtKB-KW"/>
</dbReference>
<evidence type="ECO:0000313" key="10">
    <source>
        <dbReference type="EMBL" id="QIB64092.1"/>
    </source>
</evidence>
<dbReference type="PANTHER" id="PTHR43289">
    <property type="entry name" value="MITOGEN-ACTIVATED PROTEIN KINASE KINASE KINASE 20-RELATED"/>
    <property type="match status" value="1"/>
</dbReference>
<dbReference type="InterPro" id="IPR036388">
    <property type="entry name" value="WH-like_DNA-bd_sf"/>
</dbReference>
<dbReference type="GO" id="GO:0004674">
    <property type="term" value="F:protein serine/threonine kinase activity"/>
    <property type="evidence" value="ECO:0007669"/>
    <property type="project" value="TreeGrafter"/>
</dbReference>
<evidence type="ECO:0000256" key="4">
    <source>
        <dbReference type="ARBA" id="ARBA00022840"/>
    </source>
</evidence>
<dbReference type="PROSITE" id="PS00108">
    <property type="entry name" value="PROTEIN_KINASE_ST"/>
    <property type="match status" value="1"/>
</dbReference>
<dbReference type="Gene3D" id="3.30.200.20">
    <property type="entry name" value="Phosphorylase Kinase, domain 1"/>
    <property type="match status" value="1"/>
</dbReference>
<protein>
    <submittedName>
        <fullName evidence="10">Protein kinase</fullName>
    </submittedName>
</protein>
<dbReference type="PROSITE" id="PS50011">
    <property type="entry name" value="PROTEIN_KINASE_DOM"/>
    <property type="match status" value="1"/>
</dbReference>
<keyword evidence="2" id="KW-0547">Nucleotide-binding</keyword>
<gene>
    <name evidence="10" type="ORF">G3T16_00315</name>
</gene>
<dbReference type="PROSITE" id="PS51755">
    <property type="entry name" value="OMPR_PHOB"/>
    <property type="match status" value="1"/>
</dbReference>
<dbReference type="Pfam" id="PF00069">
    <property type="entry name" value="Pkinase"/>
    <property type="match status" value="1"/>
</dbReference>
<accession>A0A6C0TW89</accession>
<dbReference type="PANTHER" id="PTHR43289:SF33">
    <property type="entry name" value="SERINE_THREONINE KINASE 31"/>
    <property type="match status" value="1"/>
</dbReference>
<feature type="domain" description="OmpR/PhoB-type" evidence="9">
    <location>
        <begin position="16"/>
        <end position="111"/>
    </location>
</feature>
<evidence type="ECO:0000256" key="7">
    <source>
        <dbReference type="SAM" id="Coils"/>
    </source>
</evidence>
<dbReference type="SMART" id="SM00220">
    <property type="entry name" value="S_TKc"/>
    <property type="match status" value="1"/>
</dbReference>
<evidence type="ECO:0000256" key="1">
    <source>
        <dbReference type="ARBA" id="ARBA00022679"/>
    </source>
</evidence>
<dbReference type="Gene3D" id="1.10.10.10">
    <property type="entry name" value="Winged helix-like DNA-binding domain superfamily/Winged helix DNA-binding domain"/>
    <property type="match status" value="1"/>
</dbReference>
<dbReference type="Gene3D" id="1.10.510.10">
    <property type="entry name" value="Transferase(Phosphotransferase) domain 1"/>
    <property type="match status" value="1"/>
</dbReference>
<feature type="domain" description="Protein kinase" evidence="8">
    <location>
        <begin position="140"/>
        <end position="451"/>
    </location>
</feature>
<evidence type="ECO:0000256" key="6">
    <source>
        <dbReference type="PROSITE-ProRule" id="PRU01091"/>
    </source>
</evidence>
<evidence type="ECO:0000256" key="2">
    <source>
        <dbReference type="ARBA" id="ARBA00022741"/>
    </source>
</evidence>
<dbReference type="InterPro" id="IPR008271">
    <property type="entry name" value="Ser/Thr_kinase_AS"/>
</dbReference>
<keyword evidence="5 6" id="KW-0238">DNA-binding</keyword>